<dbReference type="SMART" id="SM00813">
    <property type="entry name" value="Alpha-L-AF_C"/>
    <property type="match status" value="1"/>
</dbReference>
<protein>
    <recommendedName>
        <fullName evidence="3">non-reducing end alpha-L-arabinofuranosidase</fullName>
        <ecNumber evidence="3">3.2.1.55</ecNumber>
    </recommendedName>
</protein>
<gene>
    <name evidence="7" type="ORF">D2E25_0921</name>
</gene>
<evidence type="ECO:0000256" key="1">
    <source>
        <dbReference type="ARBA" id="ARBA00001462"/>
    </source>
</evidence>
<dbReference type="PANTHER" id="PTHR31776">
    <property type="entry name" value="ALPHA-L-ARABINOFURANOSIDASE 1"/>
    <property type="match status" value="1"/>
</dbReference>
<comment type="similarity">
    <text evidence="2">Belongs to the glycosyl hydrolase 51 family.</text>
</comment>
<dbReference type="SUPFAM" id="SSF51445">
    <property type="entry name" value="(Trans)glycosidases"/>
    <property type="match status" value="1"/>
</dbReference>
<evidence type="ECO:0000313" key="8">
    <source>
        <dbReference type="Proteomes" id="UP000287533"/>
    </source>
</evidence>
<dbReference type="EC" id="3.2.1.55" evidence="3"/>
<comment type="catalytic activity">
    <reaction evidence="1">
        <text>Hydrolysis of terminal non-reducing alpha-L-arabinofuranoside residues in alpha-L-arabinosides.</text>
        <dbReference type="EC" id="3.2.1.55"/>
    </reaction>
</comment>
<dbReference type="GO" id="GO:0046556">
    <property type="term" value="F:alpha-L-arabinofuranosidase activity"/>
    <property type="evidence" value="ECO:0007669"/>
    <property type="project" value="UniProtKB-EC"/>
</dbReference>
<evidence type="ECO:0000313" key="7">
    <source>
        <dbReference type="EMBL" id="RSX53598.1"/>
    </source>
</evidence>
<organism evidence="7 8">
    <name type="scientific">Bifidobacterium goeldii</name>
    <dbReference type="NCBI Taxonomy" id="2306975"/>
    <lineage>
        <taxon>Bacteria</taxon>
        <taxon>Bacillati</taxon>
        <taxon>Actinomycetota</taxon>
        <taxon>Actinomycetes</taxon>
        <taxon>Bifidobacteriales</taxon>
        <taxon>Bifidobacteriaceae</taxon>
        <taxon>Bifidobacterium</taxon>
    </lineage>
</organism>
<evidence type="ECO:0000256" key="3">
    <source>
        <dbReference type="ARBA" id="ARBA00012670"/>
    </source>
</evidence>
<reference evidence="7 8" key="1">
    <citation type="submission" date="2018-09" db="EMBL/GenBank/DDBJ databases">
        <title>Characterization of the phylogenetic diversity of five novel species belonging to the genus Bifidobacterium.</title>
        <authorList>
            <person name="Lugli G.A."/>
            <person name="Duranti S."/>
            <person name="Milani C."/>
        </authorList>
    </citation>
    <scope>NUCLEOTIDE SEQUENCE [LARGE SCALE GENOMIC DNA]</scope>
    <source>
        <strain evidence="7 8">2034B</strain>
    </source>
</reference>
<dbReference type="InterPro" id="IPR010720">
    <property type="entry name" value="Alpha-L-AF_C"/>
</dbReference>
<feature type="domain" description="Alpha-L-arabinofuranosidase C-terminal" evidence="6">
    <location>
        <begin position="464"/>
        <end position="813"/>
    </location>
</feature>
<dbReference type="Gene3D" id="3.20.20.80">
    <property type="entry name" value="Glycosidases"/>
    <property type="match status" value="1"/>
</dbReference>
<proteinExistence type="inferred from homology"/>
<keyword evidence="8" id="KW-1185">Reference proteome</keyword>
<dbReference type="InterPro" id="IPR017853">
    <property type="entry name" value="GH"/>
</dbReference>
<dbReference type="InterPro" id="IPR055235">
    <property type="entry name" value="ASD1_cat"/>
</dbReference>
<dbReference type="InterPro" id="IPR051563">
    <property type="entry name" value="Glycosyl_Hydrolase_51"/>
</dbReference>
<dbReference type="Pfam" id="PF06964">
    <property type="entry name" value="Alpha-L-AF_C"/>
    <property type="match status" value="1"/>
</dbReference>
<evidence type="ECO:0000256" key="4">
    <source>
        <dbReference type="ARBA" id="ARBA00022729"/>
    </source>
</evidence>
<dbReference type="Pfam" id="PF22848">
    <property type="entry name" value="ASD1_dom"/>
    <property type="match status" value="1"/>
</dbReference>
<dbReference type="AlphaFoldDB" id="A0A430FLK3"/>
<evidence type="ECO:0000256" key="5">
    <source>
        <dbReference type="ARBA" id="ARBA00022801"/>
    </source>
</evidence>
<dbReference type="Proteomes" id="UP000287533">
    <property type="component" value="Unassembled WGS sequence"/>
</dbReference>
<evidence type="ECO:0000256" key="2">
    <source>
        <dbReference type="ARBA" id="ARBA00007186"/>
    </source>
</evidence>
<dbReference type="RefSeq" id="WP_164514717.1">
    <property type="nucleotide sequence ID" value="NZ_QXGL01000002.1"/>
</dbReference>
<comment type="caution">
    <text evidence="7">The sequence shown here is derived from an EMBL/GenBank/DDBJ whole genome shotgun (WGS) entry which is preliminary data.</text>
</comment>
<dbReference type="PANTHER" id="PTHR31776:SF26">
    <property type="entry name" value="SECRETED ARABINOSIDASE"/>
    <property type="match status" value="1"/>
</dbReference>
<dbReference type="GO" id="GO:0046373">
    <property type="term" value="P:L-arabinose metabolic process"/>
    <property type="evidence" value="ECO:0007669"/>
    <property type="project" value="InterPro"/>
</dbReference>
<evidence type="ECO:0000259" key="6">
    <source>
        <dbReference type="SMART" id="SM00813"/>
    </source>
</evidence>
<name>A0A430FLK3_9BIFI</name>
<accession>A0A430FLK3</accession>
<keyword evidence="4" id="KW-0732">Signal</keyword>
<sequence>MDRVTIQSSSSWRAISEDMWGVFFEDINYSADGGLAAEMVRNGSFTFTRADSEHWNGFTAWHKVVPESSAGAFCLSDRDALADENPVHAVVEVNRAPIALVNEGFDGMRIRAGVDYRCSLWVWPRGNSSSANGGSGCDDIETVHKPMHIRVSLLDDDGSALACEMLTLDTLIGCGDADQPRWRQERVVLHPKCDAMAGRLELEFLDEGTVEIDFVSLEPDAPWHGNELLRHLRADIIEALAELHPRFMRFPGGCIAHGYGLSNMYHWKHTIGPVEHRRQQFNCWGYHQSFRLGYFEYLCLCEAIGAKPLPVVAAGVCCQNSDSGATAIPCSQMGEYVQDVLDLIEFCNGDVGTRWGSLRADLGHPEPFGLEMIGIGNEDRIDDVFVDRFTRIYDAVRRQYPNIRIVGTVGPALFGQDYEDGWALARRLRLPLVDEHSYQSPAWWFRHLDQYDRLPRSGPKVYLGEYESWGSAMLNALSEAALMTSMERNGDVVAMASYAPLLCRNGHASWNPNLIYFDNDRVYDTCNYWVQWMFSRSAANRVLPVSAVGDVTYRRELPLRSRLQCEGQKGQWFGDIRVETADDTVYVGRDVRCLGHGEWLDCGLNWSAESYVIRLRTRIEQLPASFRIGFGDIEDVGLTGSGVSGDRGGHDHNEVVFNVSASRLRYEILMTRDGYDTSYAEPTLCDVSMTPGQEITIVIRVDRGGRTVGVSVDGGAESVAVESDTETRRVVGVAHDDTRGLTVIRMVNALADPVDVDCSAVLESAGVLLRDVTCTVLSGDPSAGVGGKTAPCRPVRQSCDTVDARHIVCPGWSFTVLEIPDAGSGAESVDYRE</sequence>
<dbReference type="EMBL" id="QXGL01000002">
    <property type="protein sequence ID" value="RSX53598.1"/>
    <property type="molecule type" value="Genomic_DNA"/>
</dbReference>
<keyword evidence="5" id="KW-0378">Hydrolase</keyword>